<dbReference type="SUPFAM" id="SSF117281">
    <property type="entry name" value="Kelch motif"/>
    <property type="match status" value="1"/>
</dbReference>
<dbReference type="EMBL" id="MSFL01000002">
    <property type="protein sequence ID" value="PWY91043.1"/>
    <property type="molecule type" value="Genomic_DNA"/>
</dbReference>
<dbReference type="OrthoDB" id="45365at2759"/>
<evidence type="ECO:0000256" key="7">
    <source>
        <dbReference type="SAM" id="MobiDB-lite"/>
    </source>
</evidence>
<feature type="compositionally biased region" description="Polar residues" evidence="7">
    <location>
        <begin position="597"/>
        <end position="617"/>
    </location>
</feature>
<keyword evidence="9" id="KW-1185">Reference proteome</keyword>
<feature type="compositionally biased region" description="Polar residues" evidence="7">
    <location>
        <begin position="84"/>
        <end position="104"/>
    </location>
</feature>
<feature type="region of interest" description="Disordered" evidence="7">
    <location>
        <begin position="1449"/>
        <end position="1496"/>
    </location>
</feature>
<feature type="region of interest" description="Disordered" evidence="7">
    <location>
        <begin position="1148"/>
        <end position="1167"/>
    </location>
</feature>
<evidence type="ECO:0000256" key="5">
    <source>
        <dbReference type="ARBA" id="ARBA00023054"/>
    </source>
</evidence>
<protein>
    <submittedName>
        <fullName evidence="8">Putative cell polarity protein</fullName>
    </submittedName>
</protein>
<dbReference type="PANTHER" id="PTHR23244">
    <property type="entry name" value="KELCH REPEAT DOMAIN"/>
    <property type="match status" value="1"/>
</dbReference>
<dbReference type="STRING" id="1448321.A0A317WXG7"/>
<dbReference type="GO" id="GO:0061245">
    <property type="term" value="P:establishment or maintenance of bipolar cell polarity"/>
    <property type="evidence" value="ECO:0007669"/>
    <property type="project" value="TreeGrafter"/>
</dbReference>
<evidence type="ECO:0000256" key="4">
    <source>
        <dbReference type="ARBA" id="ARBA00022737"/>
    </source>
</evidence>
<feature type="region of interest" description="Disordered" evidence="7">
    <location>
        <begin position="1249"/>
        <end position="1274"/>
    </location>
</feature>
<reference evidence="8 9" key="1">
    <citation type="submission" date="2016-12" db="EMBL/GenBank/DDBJ databases">
        <title>The genomes of Aspergillus section Nigri reveals drivers in fungal speciation.</title>
        <authorList>
            <consortium name="DOE Joint Genome Institute"/>
            <person name="Vesth T.C."/>
            <person name="Nybo J."/>
            <person name="Theobald S."/>
            <person name="Brandl J."/>
            <person name="Frisvad J.C."/>
            <person name="Nielsen K.F."/>
            <person name="Lyhne E.K."/>
            <person name="Kogle M.E."/>
            <person name="Kuo A."/>
            <person name="Riley R."/>
            <person name="Clum A."/>
            <person name="Nolan M."/>
            <person name="Lipzen A."/>
            <person name="Salamov A."/>
            <person name="Henrissat B."/>
            <person name="Wiebenga A."/>
            <person name="De Vries R.P."/>
            <person name="Grigoriev I.V."/>
            <person name="Mortensen U.H."/>
            <person name="Andersen M.R."/>
            <person name="Baker S.E."/>
        </authorList>
    </citation>
    <scope>NUCLEOTIDE SEQUENCE [LARGE SCALE GENOMIC DNA]</scope>
    <source>
        <strain evidence="8 9">CBS 117.55</strain>
    </source>
</reference>
<keyword evidence="4" id="KW-0677">Repeat</keyword>
<feature type="compositionally biased region" description="Polar residues" evidence="7">
    <location>
        <begin position="1408"/>
        <end position="1421"/>
    </location>
</feature>
<feature type="compositionally biased region" description="Basic and acidic residues" evidence="7">
    <location>
        <begin position="577"/>
        <end position="596"/>
    </location>
</feature>
<dbReference type="InterPro" id="IPR006652">
    <property type="entry name" value="Kelch_1"/>
</dbReference>
<dbReference type="Gene3D" id="2.120.10.80">
    <property type="entry name" value="Kelch-type beta propeller"/>
    <property type="match status" value="2"/>
</dbReference>
<dbReference type="VEuPathDB" id="FungiDB:BO70DRAFT_410689"/>
<dbReference type="GO" id="GO:0051285">
    <property type="term" value="C:cell cortex of cell tip"/>
    <property type="evidence" value="ECO:0007669"/>
    <property type="project" value="TreeGrafter"/>
</dbReference>
<feature type="compositionally biased region" description="Polar residues" evidence="7">
    <location>
        <begin position="1482"/>
        <end position="1496"/>
    </location>
</feature>
<feature type="region of interest" description="Disordered" evidence="7">
    <location>
        <begin position="794"/>
        <end position="821"/>
    </location>
</feature>
<comment type="subcellular location">
    <subcellularLocation>
        <location evidence="1">Cytoplasm</location>
    </subcellularLocation>
</comment>
<evidence type="ECO:0000256" key="2">
    <source>
        <dbReference type="ARBA" id="ARBA00022441"/>
    </source>
</evidence>
<feature type="region of interest" description="Disordered" evidence="7">
    <location>
        <begin position="1"/>
        <end position="108"/>
    </location>
</feature>
<feature type="compositionally biased region" description="Polar residues" evidence="7">
    <location>
        <begin position="543"/>
        <end position="558"/>
    </location>
</feature>
<sequence>MAFLFKSKKHQQNAGPPPTARNVHTSEGSQSTPPVAAAMPNGAKERDGPSQTPTPSSSYNNSLNSVNSTGSPDNARMRQRADSESQPLRPQQAMQNTSPNNSPGASLYPWTQRRVNFASAQANPFPRYGAAINSLASKEGDIYMMGGLIDGSTVKGDLWMIESSGGNLSCLPVPTVSEGPGPRVGHASLLVGNAFIVFGGDTKVDESDTLDDTLYLLNTSSRQWSRSIPPGPRPSGRYGHTLNILGSRLYVFGGQVEGYFFNDLVAFDLNQLQNPTNKWEFLIRNSHEGGPPPGQSPPARTNHTIVSFNDKLYLFGGTNGVQWFNDVWCYDPRANSWSQLDCVGFIPTPREGHAAAIVNDVMYIFGGRTDEGIDLGDLAAFRISTRRWYSFQNMGPAPSPRSGHSMTAFGKQIIVVAGEPSSAPRDPVELSMAYILDTSKIRYPAENQPGERAANQGMRKMSGDRGMVQTGGRTSREAQNPHPDPQRRGPGPGPSRESLMTSPTGRPGDGPGPGPGSRLPRASIAQAPAGPPPPGQAPTPGQRGNTPQNAMNPRSKTPTKTDRGYNGPPVDTVRALGPDKDRDLPSAKESPKEFRQTQESSAASGGSRTPTQQQSRMSVRAMEAGEAAPLMSAPTRQRSLRQHRQRSSMDSADESILGRNASENGSVESRAYRNSKSGDEPRSPRLTPHQEALIKELDAVKSRNAWYASELALAKKSGYSPNPQNSVGFDERAADAFADEDRPLIEAFLAMRAELAKMQATVDRQAAIASKRVAEVEHQRDVAVNEAAYSRAKLAAHGGSQRGTPQPDAQMHDSDEAVAERGTDISRRLALALASQNELKSKLDLISTELEQEKRGRELAEETCEATRRRLAELEMNNNKLEAESLRAQLHELEASVREESLVRSEAEAAVKQLSLDKEELLQKLDETTSRLRDYGNNLGSLRAAVTASSDKSTLLERQLDEERERREGLERKLLQLRSEHDERTSDLENATRRLQDAEELIESHSREAETHKNAFLSGLDRASSFDSEASLRSLADQRVAALEAQVDNANKLAKTSQIAADDAVDKLRRAEERIAGLEAYQEQASREGLQLRRQLQSVIKESQTLGAENRDLKSQLENHQREAGALAVQHAALKDLLGERGGVNYLDSRRSPLESPGSRFGTPEQGRLRELEQQLSTSLKAHEELKSSVETREQEADRAYREKLEQLENDYQSAVHYVKGTEKMLKRMKDELARYKSQNMKLQSELDAAQTTLARSSSENSEAPAEWEDERSRLEQSISELQEATAASIANLESQITRLREDIAVADADKSKSETDLGRLKQELAAATEKSRSELEQLKQENALLETRATDAEQKVSMLLDQVEASVGHYRRQSQPVQGLNGISRTHSNASSNTIGGAGRRSRADSAVSQDDSFPDNRNSMALDSLANELETLRSHWESTNRNYRLSTQSDFDRTPTKESGLSDSLAEWRRRLDEDEASSTEKIQPRNSATANMI</sequence>
<feature type="coiled-coil region" evidence="6">
    <location>
        <begin position="850"/>
        <end position="1130"/>
    </location>
</feature>
<evidence type="ECO:0000313" key="9">
    <source>
        <dbReference type="Proteomes" id="UP000247233"/>
    </source>
</evidence>
<evidence type="ECO:0000256" key="6">
    <source>
        <dbReference type="SAM" id="Coils"/>
    </source>
</evidence>
<proteinExistence type="predicted"/>
<feature type="compositionally biased region" description="Polar residues" evidence="7">
    <location>
        <begin position="1374"/>
        <end position="1396"/>
    </location>
</feature>
<feature type="compositionally biased region" description="Polar residues" evidence="7">
    <location>
        <begin position="661"/>
        <end position="675"/>
    </location>
</feature>
<dbReference type="RefSeq" id="XP_025403486.1">
    <property type="nucleotide sequence ID" value="XM_025547264.1"/>
</dbReference>
<feature type="region of interest" description="Disordered" evidence="7">
    <location>
        <begin position="444"/>
        <end position="689"/>
    </location>
</feature>
<keyword evidence="2" id="KW-0880">Kelch repeat</keyword>
<feature type="compositionally biased region" description="Polar residues" evidence="7">
    <location>
        <begin position="1250"/>
        <end position="1262"/>
    </location>
</feature>
<feature type="compositionally biased region" description="Basic and acidic residues" evidence="7">
    <location>
        <begin position="810"/>
        <end position="821"/>
    </location>
</feature>
<evidence type="ECO:0000313" key="8">
    <source>
        <dbReference type="EMBL" id="PWY91043.1"/>
    </source>
</evidence>
<dbReference type="FunFam" id="2.120.10.80:FF:000049">
    <property type="entry name" value="Cell polarity protein (Tea1)"/>
    <property type="match status" value="1"/>
</dbReference>
<dbReference type="SMART" id="SM00612">
    <property type="entry name" value="Kelch"/>
    <property type="match status" value="2"/>
</dbReference>
<name>A0A317WXG7_9EURO</name>
<organism evidence="8 9">
    <name type="scientific">Aspergillus heteromorphus CBS 117.55</name>
    <dbReference type="NCBI Taxonomy" id="1448321"/>
    <lineage>
        <taxon>Eukaryota</taxon>
        <taxon>Fungi</taxon>
        <taxon>Dikarya</taxon>
        <taxon>Ascomycota</taxon>
        <taxon>Pezizomycotina</taxon>
        <taxon>Eurotiomycetes</taxon>
        <taxon>Eurotiomycetidae</taxon>
        <taxon>Eurotiales</taxon>
        <taxon>Aspergillaceae</taxon>
        <taxon>Aspergillus</taxon>
        <taxon>Aspergillus subgen. Circumdati</taxon>
    </lineage>
</organism>
<dbReference type="PANTHER" id="PTHR23244:SF456">
    <property type="entry name" value="MULTIPLE EPIDERMAL GROWTH FACTOR-LIKE DOMAINS PROTEIN 8"/>
    <property type="match status" value="1"/>
</dbReference>
<evidence type="ECO:0000256" key="3">
    <source>
        <dbReference type="ARBA" id="ARBA00022490"/>
    </source>
</evidence>
<dbReference type="Proteomes" id="UP000247233">
    <property type="component" value="Unassembled WGS sequence"/>
</dbReference>
<feature type="region of interest" description="Disordered" evidence="7">
    <location>
        <begin position="1372"/>
        <end position="1421"/>
    </location>
</feature>
<feature type="compositionally biased region" description="Basic residues" evidence="7">
    <location>
        <begin position="1"/>
        <end position="11"/>
    </location>
</feature>
<accession>A0A317WXG7</accession>
<keyword evidence="3" id="KW-0963">Cytoplasm</keyword>
<dbReference type="InterPro" id="IPR015915">
    <property type="entry name" value="Kelch-typ_b-propeller"/>
</dbReference>
<dbReference type="Pfam" id="PF24681">
    <property type="entry name" value="Kelch_KLHDC2_KLHL20_DRC7"/>
    <property type="match status" value="1"/>
</dbReference>
<feature type="compositionally biased region" description="Polar residues" evidence="7">
    <location>
        <begin position="22"/>
        <end position="33"/>
    </location>
</feature>
<comment type="caution">
    <text evidence="8">The sequence shown here is derived from an EMBL/GenBank/DDBJ whole genome shotgun (WGS) entry which is preliminary data.</text>
</comment>
<feature type="compositionally biased region" description="Low complexity" evidence="7">
    <location>
        <begin position="516"/>
        <end position="528"/>
    </location>
</feature>
<dbReference type="GeneID" id="37069501"/>
<feature type="compositionally biased region" description="Low complexity" evidence="7">
    <location>
        <begin position="49"/>
        <end position="69"/>
    </location>
</feature>
<gene>
    <name evidence="8" type="ORF">BO70DRAFT_410689</name>
</gene>
<evidence type="ECO:0000256" key="1">
    <source>
        <dbReference type="ARBA" id="ARBA00004496"/>
    </source>
</evidence>
<keyword evidence="5 6" id="KW-0175">Coiled coil</keyword>